<dbReference type="EMBL" id="RBIQ01000007">
    <property type="protein sequence ID" value="RKR14288.1"/>
    <property type="molecule type" value="Genomic_DNA"/>
</dbReference>
<sequence length="140" mass="15905">MSFKGTKLYSILFLKCPRCHEGNFLEANPYKINNFNKVKKNCPCCNLKYSIEPSFYYGSMYVSYGVGIAVAVAVYVLIQIFNLEFNLFSTFITIIIGLLVTMPYIGAVSKSIWANIFFNYDKDIANKVKSKSNNDSRIKG</sequence>
<dbReference type="OrthoDB" id="9790326at2"/>
<keyword evidence="1" id="KW-0812">Transmembrane</keyword>
<organism evidence="2 3">
    <name type="scientific">Maribacter vaceletii</name>
    <dbReference type="NCBI Taxonomy" id="1206816"/>
    <lineage>
        <taxon>Bacteria</taxon>
        <taxon>Pseudomonadati</taxon>
        <taxon>Bacteroidota</taxon>
        <taxon>Flavobacteriia</taxon>
        <taxon>Flavobacteriales</taxon>
        <taxon>Flavobacteriaceae</taxon>
        <taxon>Maribacter</taxon>
    </lineage>
</organism>
<protein>
    <submittedName>
        <fullName evidence="2">Uncharacterized protein (DUF983 family)</fullName>
    </submittedName>
</protein>
<evidence type="ECO:0000256" key="1">
    <source>
        <dbReference type="SAM" id="Phobius"/>
    </source>
</evidence>
<evidence type="ECO:0000313" key="2">
    <source>
        <dbReference type="EMBL" id="RKR14288.1"/>
    </source>
</evidence>
<name>A0A495EBM4_9FLAO</name>
<dbReference type="AlphaFoldDB" id="A0A495EBM4"/>
<feature type="transmembrane region" description="Helical" evidence="1">
    <location>
        <begin position="87"/>
        <end position="107"/>
    </location>
</feature>
<reference evidence="2 3" key="1">
    <citation type="submission" date="2018-10" db="EMBL/GenBank/DDBJ databases">
        <title>Genomic Encyclopedia of Archaeal and Bacterial Type Strains, Phase II (KMG-II): from individual species to whole genera.</title>
        <authorList>
            <person name="Goeker M."/>
        </authorList>
    </citation>
    <scope>NUCLEOTIDE SEQUENCE [LARGE SCALE GENOMIC DNA]</scope>
    <source>
        <strain evidence="2 3">DSM 25230</strain>
    </source>
</reference>
<proteinExistence type="predicted"/>
<keyword evidence="1" id="KW-0472">Membrane</keyword>
<gene>
    <name evidence="2" type="ORF">CLV91_0363</name>
</gene>
<dbReference type="Proteomes" id="UP000269412">
    <property type="component" value="Unassembled WGS sequence"/>
</dbReference>
<dbReference type="RefSeq" id="WP_121063368.1">
    <property type="nucleotide sequence ID" value="NZ_RBIQ01000007.1"/>
</dbReference>
<keyword evidence="1" id="KW-1133">Transmembrane helix</keyword>
<dbReference type="Pfam" id="PF06170">
    <property type="entry name" value="DUF983"/>
    <property type="match status" value="1"/>
</dbReference>
<evidence type="ECO:0000313" key="3">
    <source>
        <dbReference type="Proteomes" id="UP000269412"/>
    </source>
</evidence>
<dbReference type="InterPro" id="IPR009325">
    <property type="entry name" value="DUF983"/>
</dbReference>
<comment type="caution">
    <text evidence="2">The sequence shown here is derived from an EMBL/GenBank/DDBJ whole genome shotgun (WGS) entry which is preliminary data.</text>
</comment>
<accession>A0A495EBM4</accession>
<keyword evidence="3" id="KW-1185">Reference proteome</keyword>
<feature type="transmembrane region" description="Helical" evidence="1">
    <location>
        <begin position="61"/>
        <end position="81"/>
    </location>
</feature>